<name>A0ABD5ZUR3_9EURY</name>
<sequence length="64" mass="6566">MDWRDLVTVALAGVLGMLGGVFGPVGIVAGVVAGAALGARWASRSDRIAALERRVGELEGEEDT</sequence>
<evidence type="ECO:0000256" key="1">
    <source>
        <dbReference type="SAM" id="Phobius"/>
    </source>
</evidence>
<reference evidence="2 3" key="1">
    <citation type="journal article" date="2019" name="Int. J. Syst. Evol. Microbiol.">
        <title>The Global Catalogue of Microorganisms (GCM) 10K type strain sequencing project: providing services to taxonomists for standard genome sequencing and annotation.</title>
        <authorList>
            <consortium name="The Broad Institute Genomics Platform"/>
            <consortium name="The Broad Institute Genome Sequencing Center for Infectious Disease"/>
            <person name="Wu L."/>
            <person name="Ma J."/>
        </authorList>
    </citation>
    <scope>NUCLEOTIDE SEQUENCE [LARGE SCALE GENOMIC DNA]</scope>
    <source>
        <strain evidence="2 3">GX21</strain>
    </source>
</reference>
<keyword evidence="3" id="KW-1185">Reference proteome</keyword>
<dbReference type="Proteomes" id="UP001596434">
    <property type="component" value="Unassembled WGS sequence"/>
</dbReference>
<organism evidence="2 3">
    <name type="scientific">Haloplanus litoreus</name>
    <dbReference type="NCBI Taxonomy" id="767515"/>
    <lineage>
        <taxon>Archaea</taxon>
        <taxon>Methanobacteriati</taxon>
        <taxon>Methanobacteriota</taxon>
        <taxon>Stenosarchaea group</taxon>
        <taxon>Halobacteria</taxon>
        <taxon>Halobacteriales</taxon>
        <taxon>Haloferacaceae</taxon>
        <taxon>Haloplanus</taxon>
    </lineage>
</organism>
<accession>A0ABD5ZUR3</accession>
<dbReference type="GeneID" id="96952602"/>
<dbReference type="EMBL" id="JBHTAT010000001">
    <property type="protein sequence ID" value="MFC7254292.1"/>
    <property type="molecule type" value="Genomic_DNA"/>
</dbReference>
<comment type="caution">
    <text evidence="2">The sequence shown here is derived from an EMBL/GenBank/DDBJ whole genome shotgun (WGS) entry which is preliminary data.</text>
</comment>
<keyword evidence="1" id="KW-1133">Transmembrane helix</keyword>
<evidence type="ECO:0000313" key="3">
    <source>
        <dbReference type="Proteomes" id="UP001596434"/>
    </source>
</evidence>
<protein>
    <recommendedName>
        <fullName evidence="4">Glycine zipper</fullName>
    </recommendedName>
</protein>
<dbReference type="RefSeq" id="WP_379702491.1">
    <property type="nucleotide sequence ID" value="NZ_JBHTAT010000001.1"/>
</dbReference>
<evidence type="ECO:0000313" key="2">
    <source>
        <dbReference type="EMBL" id="MFC7254292.1"/>
    </source>
</evidence>
<feature type="transmembrane region" description="Helical" evidence="1">
    <location>
        <begin position="6"/>
        <end position="37"/>
    </location>
</feature>
<keyword evidence="1" id="KW-0472">Membrane</keyword>
<dbReference type="AlphaFoldDB" id="A0ABD5ZUR3"/>
<proteinExistence type="predicted"/>
<keyword evidence="1" id="KW-0812">Transmembrane</keyword>
<evidence type="ECO:0008006" key="4">
    <source>
        <dbReference type="Google" id="ProtNLM"/>
    </source>
</evidence>
<gene>
    <name evidence="2" type="ORF">ACFQKE_03085</name>
</gene>